<proteinExistence type="predicted"/>
<evidence type="ECO:0000313" key="1">
    <source>
        <dbReference type="EMBL" id="GAA1695972.1"/>
    </source>
</evidence>
<gene>
    <name evidence="1" type="ORF">GCM10009808_11540</name>
</gene>
<name>A0ABN2HZ58_9MICO</name>
<organism evidence="1 2">
    <name type="scientific">Microbacterium sediminicola</name>
    <dbReference type="NCBI Taxonomy" id="415210"/>
    <lineage>
        <taxon>Bacteria</taxon>
        <taxon>Bacillati</taxon>
        <taxon>Actinomycetota</taxon>
        <taxon>Actinomycetes</taxon>
        <taxon>Micrococcales</taxon>
        <taxon>Microbacteriaceae</taxon>
        <taxon>Microbacterium</taxon>
    </lineage>
</organism>
<comment type="caution">
    <text evidence="1">The sequence shown here is derived from an EMBL/GenBank/DDBJ whole genome shotgun (WGS) entry which is preliminary data.</text>
</comment>
<protein>
    <submittedName>
        <fullName evidence="1">Uncharacterized protein</fullName>
    </submittedName>
</protein>
<keyword evidence="2" id="KW-1185">Reference proteome</keyword>
<dbReference type="EMBL" id="BAAAPL010000001">
    <property type="protein sequence ID" value="GAA1695972.1"/>
    <property type="molecule type" value="Genomic_DNA"/>
</dbReference>
<dbReference type="Proteomes" id="UP001501690">
    <property type="component" value="Unassembled WGS sequence"/>
</dbReference>
<accession>A0ABN2HZ58</accession>
<reference evidence="1 2" key="1">
    <citation type="journal article" date="2019" name="Int. J. Syst. Evol. Microbiol.">
        <title>The Global Catalogue of Microorganisms (GCM) 10K type strain sequencing project: providing services to taxonomists for standard genome sequencing and annotation.</title>
        <authorList>
            <consortium name="The Broad Institute Genomics Platform"/>
            <consortium name="The Broad Institute Genome Sequencing Center for Infectious Disease"/>
            <person name="Wu L."/>
            <person name="Ma J."/>
        </authorList>
    </citation>
    <scope>NUCLEOTIDE SEQUENCE [LARGE SCALE GENOMIC DNA]</scope>
    <source>
        <strain evidence="1 2">JCM 15577</strain>
    </source>
</reference>
<evidence type="ECO:0000313" key="2">
    <source>
        <dbReference type="Proteomes" id="UP001501690"/>
    </source>
</evidence>
<sequence>MGANPARAGAGYPEREGTIQVVDHDDVAWLGIRAQVCGFVEDQSICRVDGDKPRTLDVGPTPQTVEDLTHRITSLSPETMRGGRPVTERA</sequence>